<reference evidence="3 4" key="1">
    <citation type="submission" date="2024-11" db="EMBL/GenBank/DDBJ databases">
        <title>Chromosome-level genome assembly of Eucalyptus globulus Labill. provides insights into its genome evolution.</title>
        <authorList>
            <person name="Li X."/>
        </authorList>
    </citation>
    <scope>NUCLEOTIDE SEQUENCE [LARGE SCALE GENOMIC DNA]</scope>
    <source>
        <strain evidence="3">CL2024</strain>
        <tissue evidence="3">Fresh tender leaves</tissue>
    </source>
</reference>
<organism evidence="3 4">
    <name type="scientific">Eucalyptus globulus</name>
    <name type="common">Tasmanian blue gum</name>
    <dbReference type="NCBI Taxonomy" id="34317"/>
    <lineage>
        <taxon>Eukaryota</taxon>
        <taxon>Viridiplantae</taxon>
        <taxon>Streptophyta</taxon>
        <taxon>Embryophyta</taxon>
        <taxon>Tracheophyta</taxon>
        <taxon>Spermatophyta</taxon>
        <taxon>Magnoliopsida</taxon>
        <taxon>eudicotyledons</taxon>
        <taxon>Gunneridae</taxon>
        <taxon>Pentapetalae</taxon>
        <taxon>rosids</taxon>
        <taxon>malvids</taxon>
        <taxon>Myrtales</taxon>
        <taxon>Myrtaceae</taxon>
        <taxon>Myrtoideae</taxon>
        <taxon>Eucalypteae</taxon>
        <taxon>Eucalyptus</taxon>
    </lineage>
</organism>
<gene>
    <name evidence="3" type="ORF">ACJRO7_034474</name>
</gene>
<evidence type="ECO:0000256" key="1">
    <source>
        <dbReference type="SAM" id="MobiDB-lite"/>
    </source>
</evidence>
<evidence type="ECO:0000313" key="4">
    <source>
        <dbReference type="Proteomes" id="UP001634007"/>
    </source>
</evidence>
<feature type="chain" id="PRO_5044895950" evidence="2">
    <location>
        <begin position="26"/>
        <end position="98"/>
    </location>
</feature>
<comment type="caution">
    <text evidence="3">The sequence shown here is derived from an EMBL/GenBank/DDBJ whole genome shotgun (WGS) entry which is preliminary data.</text>
</comment>
<feature type="region of interest" description="Disordered" evidence="1">
    <location>
        <begin position="29"/>
        <end position="98"/>
    </location>
</feature>
<dbReference type="EMBL" id="JBJKBG010000009">
    <property type="protein sequence ID" value="KAL3722119.1"/>
    <property type="molecule type" value="Genomic_DNA"/>
</dbReference>
<sequence>MGQNKFLVVGVFFLVVFSPLHITQARKLKLTQNPLPNKPPSVYKLLEEPRKPSSEATSASASSASPPSPPPISLPSTSQTNDFEPQDPGQSPGFGNQN</sequence>
<dbReference type="Proteomes" id="UP001634007">
    <property type="component" value="Unassembled WGS sequence"/>
</dbReference>
<protein>
    <submittedName>
        <fullName evidence="3">Uncharacterized protein</fullName>
    </submittedName>
</protein>
<evidence type="ECO:0000313" key="3">
    <source>
        <dbReference type="EMBL" id="KAL3722119.1"/>
    </source>
</evidence>
<accession>A0ABD3J6C8</accession>
<evidence type="ECO:0000256" key="2">
    <source>
        <dbReference type="SAM" id="SignalP"/>
    </source>
</evidence>
<feature type="signal peptide" evidence="2">
    <location>
        <begin position="1"/>
        <end position="25"/>
    </location>
</feature>
<name>A0ABD3J6C8_EUCGL</name>
<keyword evidence="2" id="KW-0732">Signal</keyword>
<feature type="compositionally biased region" description="Low complexity" evidence="1">
    <location>
        <begin position="54"/>
        <end position="65"/>
    </location>
</feature>
<proteinExistence type="predicted"/>
<keyword evidence="4" id="KW-1185">Reference proteome</keyword>
<dbReference type="AlphaFoldDB" id="A0ABD3J6C8"/>